<dbReference type="AlphaFoldDB" id="A0A6C0F764"/>
<organism evidence="1">
    <name type="scientific">viral metagenome</name>
    <dbReference type="NCBI Taxonomy" id="1070528"/>
    <lineage>
        <taxon>unclassified sequences</taxon>
        <taxon>metagenomes</taxon>
        <taxon>organismal metagenomes</taxon>
    </lineage>
</organism>
<accession>A0A6C0F764</accession>
<sequence>MVEVYARNINNHGILLNSDRFSLRCRQRAKTAEGFKTESLRFVSYKEAVKLSNKGRLFGPFDFYTISKL</sequence>
<name>A0A6C0F764_9ZZZZ</name>
<protein>
    <submittedName>
        <fullName evidence="1">Uncharacterized protein</fullName>
    </submittedName>
</protein>
<evidence type="ECO:0000313" key="1">
    <source>
        <dbReference type="EMBL" id="QHT36409.1"/>
    </source>
</evidence>
<dbReference type="EMBL" id="MN738742">
    <property type="protein sequence ID" value="QHT36409.1"/>
    <property type="molecule type" value="Genomic_DNA"/>
</dbReference>
<reference evidence="1" key="1">
    <citation type="journal article" date="2020" name="Nature">
        <title>Giant virus diversity and host interactions through global metagenomics.</title>
        <authorList>
            <person name="Schulz F."/>
            <person name="Roux S."/>
            <person name="Paez-Espino D."/>
            <person name="Jungbluth S."/>
            <person name="Walsh D.A."/>
            <person name="Denef V.J."/>
            <person name="McMahon K.D."/>
            <person name="Konstantinidis K.T."/>
            <person name="Eloe-Fadrosh E.A."/>
            <person name="Kyrpides N.C."/>
            <person name="Woyke T."/>
        </authorList>
    </citation>
    <scope>NUCLEOTIDE SEQUENCE</scope>
    <source>
        <strain evidence="1">GVMAG-S-ERX555931-87</strain>
    </source>
</reference>
<proteinExistence type="predicted"/>